<evidence type="ECO:0000256" key="3">
    <source>
        <dbReference type="ARBA" id="ARBA00004961"/>
    </source>
</evidence>
<dbReference type="AlphaFoldDB" id="A0A0W0ZZG2"/>
<dbReference type="PANTHER" id="PTHR11054">
    <property type="entry name" value="6-PHOSPHOGLUCONOLACTONASE"/>
    <property type="match status" value="1"/>
</dbReference>
<dbReference type="UniPathway" id="UPA00115">
    <property type="reaction ID" value="UER00409"/>
</dbReference>
<comment type="caution">
    <text evidence="9">The sequence shown here is derived from an EMBL/GenBank/DDBJ whole genome shotgun (WGS) entry which is preliminary data.</text>
</comment>
<proteinExistence type="inferred from homology"/>
<feature type="domain" description="Glucosamine/galactosamine-6-phosphate isomerase" evidence="8">
    <location>
        <begin position="18"/>
        <end position="217"/>
    </location>
</feature>
<reference evidence="9 10" key="1">
    <citation type="submission" date="2015-11" db="EMBL/GenBank/DDBJ databases">
        <title>Genomic analysis of 38 Legionella species identifies large and diverse effector repertoires.</title>
        <authorList>
            <person name="Burstein D."/>
            <person name="Amaro F."/>
            <person name="Zusman T."/>
            <person name="Lifshitz Z."/>
            <person name="Cohen O."/>
            <person name="Gilbert J.A."/>
            <person name="Pupko T."/>
            <person name="Shuman H.A."/>
            <person name="Segal G."/>
        </authorList>
    </citation>
    <scope>NUCLEOTIDE SEQUENCE [LARGE SCALE GENOMIC DNA]</scope>
    <source>
        <strain evidence="9 10">ATCC 49180</strain>
    </source>
</reference>
<dbReference type="GO" id="GO:0017057">
    <property type="term" value="F:6-phosphogluconolactonase activity"/>
    <property type="evidence" value="ECO:0007669"/>
    <property type="project" value="UniProtKB-UniRule"/>
</dbReference>
<dbReference type="GO" id="GO:0005975">
    <property type="term" value="P:carbohydrate metabolic process"/>
    <property type="evidence" value="ECO:0007669"/>
    <property type="project" value="UniProtKB-UniRule"/>
</dbReference>
<evidence type="ECO:0000256" key="6">
    <source>
        <dbReference type="ARBA" id="ARBA00020337"/>
    </source>
</evidence>
<comment type="similarity">
    <text evidence="4 7">Belongs to the glucosamine/galactosamine-6-phosphate isomerase family. 6-phosphogluconolactonase subfamily.</text>
</comment>
<dbReference type="SUPFAM" id="SSF100950">
    <property type="entry name" value="NagB/RpiA/CoA transferase-like"/>
    <property type="match status" value="1"/>
</dbReference>
<dbReference type="Proteomes" id="UP000054693">
    <property type="component" value="Unassembled WGS sequence"/>
</dbReference>
<dbReference type="GO" id="GO:0006098">
    <property type="term" value="P:pentose-phosphate shunt"/>
    <property type="evidence" value="ECO:0007669"/>
    <property type="project" value="UniProtKB-UniPathway"/>
</dbReference>
<dbReference type="EC" id="3.1.1.31" evidence="5 7"/>
<dbReference type="Pfam" id="PF01182">
    <property type="entry name" value="Glucosamine_iso"/>
    <property type="match status" value="1"/>
</dbReference>
<dbReference type="EMBL" id="LNZA01000001">
    <property type="protein sequence ID" value="KTD74503.1"/>
    <property type="molecule type" value="Genomic_DNA"/>
</dbReference>
<evidence type="ECO:0000256" key="2">
    <source>
        <dbReference type="ARBA" id="ARBA00002681"/>
    </source>
</evidence>
<dbReference type="PANTHER" id="PTHR11054:SF0">
    <property type="entry name" value="6-PHOSPHOGLUCONOLACTONASE"/>
    <property type="match status" value="1"/>
</dbReference>
<comment type="catalytic activity">
    <reaction evidence="1 7">
        <text>6-phospho-D-glucono-1,5-lactone + H2O = 6-phospho-D-gluconate + H(+)</text>
        <dbReference type="Rhea" id="RHEA:12556"/>
        <dbReference type="ChEBI" id="CHEBI:15377"/>
        <dbReference type="ChEBI" id="CHEBI:15378"/>
        <dbReference type="ChEBI" id="CHEBI:57955"/>
        <dbReference type="ChEBI" id="CHEBI:58759"/>
        <dbReference type="EC" id="3.1.1.31"/>
    </reaction>
</comment>
<keyword evidence="7" id="KW-0378">Hydrolase</keyword>
<dbReference type="CDD" id="cd01400">
    <property type="entry name" value="6PGL"/>
    <property type="match status" value="1"/>
</dbReference>
<protein>
    <recommendedName>
        <fullName evidence="6 7">6-phosphogluconolactonase</fullName>
        <shortName evidence="7">6PGL</shortName>
        <ecNumber evidence="5 7">3.1.1.31</ecNumber>
    </recommendedName>
</protein>
<evidence type="ECO:0000259" key="8">
    <source>
        <dbReference type="Pfam" id="PF01182"/>
    </source>
</evidence>
<evidence type="ECO:0000256" key="1">
    <source>
        <dbReference type="ARBA" id="ARBA00000832"/>
    </source>
</evidence>
<dbReference type="InterPro" id="IPR005900">
    <property type="entry name" value="6-phosphogluconolactonase_DevB"/>
</dbReference>
<name>A0A0W0ZZG2_9GAMM</name>
<dbReference type="InterPro" id="IPR039104">
    <property type="entry name" value="6PGL"/>
</dbReference>
<dbReference type="Gene3D" id="3.40.50.1360">
    <property type="match status" value="1"/>
</dbReference>
<sequence>MYGVSKMLLRSFSEAPLLTDDLVGQLKQILCEAIEHRGHAYLVVSGGKTPIDLFKALAKTDILWDKITVTLTDERCVSADDPDRNEQLVRHFLLQHHASKAHFLSLYKEDHTLEQTEHIIASLPTFDAVVLGMGEDGHIASLFPCADELAMGMNDNAAAIVLVRPRTAPHQRISLSKKRLLKSRKIFFHLLGQKKLTVLHQAMAEHDPMIMPVSAFLNNFNTNVQVMYAP</sequence>
<evidence type="ECO:0000256" key="7">
    <source>
        <dbReference type="RuleBase" id="RU365095"/>
    </source>
</evidence>
<dbReference type="NCBIfam" id="TIGR01198">
    <property type="entry name" value="pgl"/>
    <property type="match status" value="1"/>
</dbReference>
<evidence type="ECO:0000313" key="10">
    <source>
        <dbReference type="Proteomes" id="UP000054693"/>
    </source>
</evidence>
<organism evidence="9 10">
    <name type="scientific">Legionella tucsonensis</name>
    <dbReference type="NCBI Taxonomy" id="40335"/>
    <lineage>
        <taxon>Bacteria</taxon>
        <taxon>Pseudomonadati</taxon>
        <taxon>Pseudomonadota</taxon>
        <taxon>Gammaproteobacteria</taxon>
        <taxon>Legionellales</taxon>
        <taxon>Legionellaceae</taxon>
        <taxon>Legionella</taxon>
    </lineage>
</organism>
<gene>
    <name evidence="7 9" type="primary">pgl</name>
    <name evidence="9" type="ORF">Ltuc_2350</name>
</gene>
<comment type="function">
    <text evidence="2 7">Hydrolysis of 6-phosphogluconolactone to 6-phosphogluconate.</text>
</comment>
<dbReference type="PATRIC" id="fig|40335.7.peg.2507"/>
<comment type="pathway">
    <text evidence="3 7">Carbohydrate degradation; pentose phosphate pathway; D-ribulose 5-phosphate from D-glucose 6-phosphate (oxidative stage): step 2/3.</text>
</comment>
<keyword evidence="10" id="KW-1185">Reference proteome</keyword>
<dbReference type="InterPro" id="IPR006148">
    <property type="entry name" value="Glc/Gal-6P_isomerase"/>
</dbReference>
<evidence type="ECO:0000313" key="9">
    <source>
        <dbReference type="EMBL" id="KTD74503.1"/>
    </source>
</evidence>
<evidence type="ECO:0000256" key="4">
    <source>
        <dbReference type="ARBA" id="ARBA00010662"/>
    </source>
</evidence>
<accession>A0A0W0ZZG2</accession>
<evidence type="ECO:0000256" key="5">
    <source>
        <dbReference type="ARBA" id="ARBA00013198"/>
    </source>
</evidence>
<dbReference type="STRING" id="40335.Ltuc_2350"/>
<dbReference type="InterPro" id="IPR037171">
    <property type="entry name" value="NagB/RpiA_transferase-like"/>
</dbReference>